<evidence type="ECO:0000313" key="3">
    <source>
        <dbReference type="Proteomes" id="UP000078200"/>
    </source>
</evidence>
<dbReference type="VEuPathDB" id="VectorBase:GAUT015660"/>
<keyword evidence="1" id="KW-0812">Transmembrane</keyword>
<dbReference type="EnsemblMetazoa" id="GAUT015660-RA">
    <property type="protein sequence ID" value="GAUT015660-PA"/>
    <property type="gene ID" value="GAUT015660"/>
</dbReference>
<reference evidence="2" key="1">
    <citation type="submission" date="2020-05" db="UniProtKB">
        <authorList>
            <consortium name="EnsemblMetazoa"/>
        </authorList>
    </citation>
    <scope>IDENTIFICATION</scope>
    <source>
        <strain evidence="2">TTRI</strain>
    </source>
</reference>
<dbReference type="AlphaFoldDB" id="A0A1A9UUG2"/>
<protein>
    <submittedName>
        <fullName evidence="2">Uncharacterized protein</fullName>
    </submittedName>
</protein>
<evidence type="ECO:0000313" key="2">
    <source>
        <dbReference type="EnsemblMetazoa" id="GAUT015660-PA"/>
    </source>
</evidence>
<feature type="transmembrane region" description="Helical" evidence="1">
    <location>
        <begin position="38"/>
        <end position="62"/>
    </location>
</feature>
<sequence>MKIVRRRTISTKGSNRSFFLTSSMSTEIRTFRDESRHVLYEINLLVIVLIVKKYDSLILMFWGGKIDDLMNLEKKIVDLLLEQYNRGVQVINELRAKLLQHNEQVSAKIAWVWNEISADQLAMQQDLSEMKVKLVKKTYVDMQHCCYLVNGKKVLITFSPIYVNDAATVEYAKDLSIKLSEIFEGNIHSRIYLDDRLTLASYKLVTNCCALRKRKIIYFVGICNLNSVLFNGLQHADEQRLQRFADLSNLRAHRKRVFDNKKIIAIIVNA</sequence>
<organism evidence="2 3">
    <name type="scientific">Glossina austeni</name>
    <name type="common">Savannah tsetse fly</name>
    <dbReference type="NCBI Taxonomy" id="7395"/>
    <lineage>
        <taxon>Eukaryota</taxon>
        <taxon>Metazoa</taxon>
        <taxon>Ecdysozoa</taxon>
        <taxon>Arthropoda</taxon>
        <taxon>Hexapoda</taxon>
        <taxon>Insecta</taxon>
        <taxon>Pterygota</taxon>
        <taxon>Neoptera</taxon>
        <taxon>Endopterygota</taxon>
        <taxon>Diptera</taxon>
        <taxon>Brachycera</taxon>
        <taxon>Muscomorpha</taxon>
        <taxon>Hippoboscoidea</taxon>
        <taxon>Glossinidae</taxon>
        <taxon>Glossina</taxon>
    </lineage>
</organism>
<name>A0A1A9UUG2_GLOAU</name>
<accession>A0A1A9UUG2</accession>
<keyword evidence="1" id="KW-1133">Transmembrane helix</keyword>
<keyword evidence="1" id="KW-0472">Membrane</keyword>
<evidence type="ECO:0000256" key="1">
    <source>
        <dbReference type="SAM" id="Phobius"/>
    </source>
</evidence>
<proteinExistence type="predicted"/>
<dbReference type="Proteomes" id="UP000078200">
    <property type="component" value="Unassembled WGS sequence"/>
</dbReference>
<keyword evidence="3" id="KW-1185">Reference proteome</keyword>